<organism evidence="2 3">
    <name type="scientific">Ensete ventricosum</name>
    <name type="common">Abyssinian banana</name>
    <name type="synonym">Musa ensete</name>
    <dbReference type="NCBI Taxonomy" id="4639"/>
    <lineage>
        <taxon>Eukaryota</taxon>
        <taxon>Viridiplantae</taxon>
        <taxon>Streptophyta</taxon>
        <taxon>Embryophyta</taxon>
        <taxon>Tracheophyta</taxon>
        <taxon>Spermatophyta</taxon>
        <taxon>Magnoliopsida</taxon>
        <taxon>Liliopsida</taxon>
        <taxon>Zingiberales</taxon>
        <taxon>Musaceae</taxon>
        <taxon>Ensete</taxon>
    </lineage>
</organism>
<evidence type="ECO:0000313" key="3">
    <source>
        <dbReference type="Proteomes" id="UP000287651"/>
    </source>
</evidence>
<comment type="caution">
    <text evidence="2">The sequence shown here is derived from an EMBL/GenBank/DDBJ whole genome shotgun (WGS) entry which is preliminary data.</text>
</comment>
<dbReference type="EMBL" id="AMZH03000049">
    <property type="protein sequence ID" value="RRT85873.1"/>
    <property type="molecule type" value="Genomic_DNA"/>
</dbReference>
<reference evidence="2 3" key="1">
    <citation type="journal article" date="2014" name="Agronomy (Basel)">
        <title>A Draft Genome Sequence for Ensete ventricosum, the Drought-Tolerant Tree Against Hunger.</title>
        <authorList>
            <person name="Harrison J."/>
            <person name="Moore K.A."/>
            <person name="Paszkiewicz K."/>
            <person name="Jones T."/>
            <person name="Grant M."/>
            <person name="Ambacheew D."/>
            <person name="Muzemil S."/>
            <person name="Studholme D.J."/>
        </authorList>
    </citation>
    <scope>NUCLEOTIDE SEQUENCE [LARGE SCALE GENOMIC DNA]</scope>
</reference>
<evidence type="ECO:0000256" key="1">
    <source>
        <dbReference type="SAM" id="MobiDB-lite"/>
    </source>
</evidence>
<proteinExistence type="predicted"/>
<dbReference type="AlphaFoldDB" id="A0A427BBR8"/>
<accession>A0A427BBR8</accession>
<protein>
    <submittedName>
        <fullName evidence="2">Uncharacterized protein</fullName>
    </submittedName>
</protein>
<evidence type="ECO:0000313" key="2">
    <source>
        <dbReference type="EMBL" id="RRT85873.1"/>
    </source>
</evidence>
<sequence length="81" mass="8593">MTRGTDHSSTVTVGVGTGQLSGYALAGKVKGKNTVMCSRLMRSGREMDGSSEIGTRRRSTCTDAIRKLNTQRSPSKFVPAG</sequence>
<feature type="region of interest" description="Disordered" evidence="1">
    <location>
        <begin position="42"/>
        <end position="81"/>
    </location>
</feature>
<dbReference type="Proteomes" id="UP000287651">
    <property type="component" value="Unassembled WGS sequence"/>
</dbReference>
<name>A0A427BBR8_ENSVE</name>
<gene>
    <name evidence="2" type="ORF">B296_00001176</name>
</gene>